<gene>
    <name evidence="1" type="ORF">KUTeg_024561</name>
</gene>
<evidence type="ECO:0000313" key="1">
    <source>
        <dbReference type="EMBL" id="KAJ8298030.1"/>
    </source>
</evidence>
<proteinExistence type="predicted"/>
<dbReference type="EMBL" id="JARBDR010000923">
    <property type="protein sequence ID" value="KAJ8298030.1"/>
    <property type="molecule type" value="Genomic_DNA"/>
</dbReference>
<dbReference type="Proteomes" id="UP001217089">
    <property type="component" value="Unassembled WGS sequence"/>
</dbReference>
<accession>A0ABQ9E3F6</accession>
<organism evidence="1 2">
    <name type="scientific">Tegillarca granosa</name>
    <name type="common">Malaysian cockle</name>
    <name type="synonym">Anadara granosa</name>
    <dbReference type="NCBI Taxonomy" id="220873"/>
    <lineage>
        <taxon>Eukaryota</taxon>
        <taxon>Metazoa</taxon>
        <taxon>Spiralia</taxon>
        <taxon>Lophotrochozoa</taxon>
        <taxon>Mollusca</taxon>
        <taxon>Bivalvia</taxon>
        <taxon>Autobranchia</taxon>
        <taxon>Pteriomorphia</taxon>
        <taxon>Arcoida</taxon>
        <taxon>Arcoidea</taxon>
        <taxon>Arcidae</taxon>
        <taxon>Tegillarca</taxon>
    </lineage>
</organism>
<dbReference type="PANTHER" id="PTHR14187:SF5">
    <property type="entry name" value="HEAT SHOCK 70 KDA PROTEIN 12A"/>
    <property type="match status" value="1"/>
</dbReference>
<keyword evidence="2" id="KW-1185">Reference proteome</keyword>
<dbReference type="PANTHER" id="PTHR14187">
    <property type="entry name" value="ALPHA KINASE/ELONGATION FACTOR 2 KINASE"/>
    <property type="match status" value="1"/>
</dbReference>
<evidence type="ECO:0000313" key="2">
    <source>
        <dbReference type="Proteomes" id="UP001217089"/>
    </source>
</evidence>
<reference evidence="1 2" key="1">
    <citation type="submission" date="2022-12" db="EMBL/GenBank/DDBJ databases">
        <title>Chromosome-level genome of Tegillarca granosa.</title>
        <authorList>
            <person name="Kim J."/>
        </authorList>
    </citation>
    <scope>NUCLEOTIDE SEQUENCE [LARGE SCALE GENOMIC DNA]</scope>
    <source>
        <strain evidence="1">Teg-2019</strain>
        <tissue evidence="1">Adductor muscle</tissue>
    </source>
</reference>
<name>A0ABQ9E3F6_TEGGR</name>
<comment type="caution">
    <text evidence="1">The sequence shown here is derived from an EMBL/GenBank/DDBJ whole genome shotgun (WGS) entry which is preliminary data.</text>
</comment>
<sequence length="125" mass="14185">MKDARLESSAHSVVPLGSPDVIISLDIGTTYSGYAFALTKDLAEDHANIFINKEWISGNSKLITLRAPSSILLTPEKRFHSFGYEAEWKYGQLAAEENQTGWFYFRRFKMSFSNLIDRNKTACLQ</sequence>
<protein>
    <submittedName>
        <fullName evidence="1">Uncharacterized protein</fullName>
    </submittedName>
</protein>